<keyword evidence="1" id="KW-0808">Transferase</keyword>
<dbReference type="SUPFAM" id="SSF51726">
    <property type="entry name" value="UROD/MetE-like"/>
    <property type="match status" value="1"/>
</dbReference>
<reference evidence="1 2" key="1">
    <citation type="submission" date="2016-10" db="EMBL/GenBank/DDBJ databases">
        <authorList>
            <person name="de Groot N.N."/>
        </authorList>
    </citation>
    <scope>NUCLEOTIDE SEQUENCE [LARGE SCALE GENOMIC DNA]</scope>
    <source>
        <strain evidence="2">L7-484,KACC 16230,DSM 25025</strain>
    </source>
</reference>
<evidence type="ECO:0000313" key="2">
    <source>
        <dbReference type="Proteomes" id="UP000198793"/>
    </source>
</evidence>
<sequence>MILRMALRFVDAGKFYPATNCGMAPLSRDLARGKLKALGAGAAIVREELAR</sequence>
<proteinExistence type="predicted"/>
<dbReference type="STRING" id="1166073.SAMN05192530_106116"/>
<organism evidence="1 2">
    <name type="scientific">Aureimonas jatrophae</name>
    <dbReference type="NCBI Taxonomy" id="1166073"/>
    <lineage>
        <taxon>Bacteria</taxon>
        <taxon>Pseudomonadati</taxon>
        <taxon>Pseudomonadota</taxon>
        <taxon>Alphaproteobacteria</taxon>
        <taxon>Hyphomicrobiales</taxon>
        <taxon>Aurantimonadaceae</taxon>
        <taxon>Aureimonas</taxon>
    </lineage>
</organism>
<dbReference type="EMBL" id="FNIT01000006">
    <property type="protein sequence ID" value="SDO41343.1"/>
    <property type="molecule type" value="Genomic_DNA"/>
</dbReference>
<evidence type="ECO:0000313" key="1">
    <source>
        <dbReference type="EMBL" id="SDO41343.1"/>
    </source>
</evidence>
<keyword evidence="2" id="KW-1185">Reference proteome</keyword>
<dbReference type="GO" id="GO:0008168">
    <property type="term" value="F:methyltransferase activity"/>
    <property type="evidence" value="ECO:0007669"/>
    <property type="project" value="UniProtKB-KW"/>
</dbReference>
<dbReference type="AlphaFoldDB" id="A0A1H0JCU1"/>
<protein>
    <submittedName>
        <fullName evidence="1">5-methyltetrahydropteroyltriglutamate--homocysteine methyltransferase</fullName>
    </submittedName>
</protein>
<dbReference type="Gene3D" id="3.20.20.210">
    <property type="match status" value="1"/>
</dbReference>
<keyword evidence="1" id="KW-0489">Methyltransferase</keyword>
<gene>
    <name evidence="1" type="ORF">SAMN05192530_106116</name>
</gene>
<dbReference type="Proteomes" id="UP000198793">
    <property type="component" value="Unassembled WGS sequence"/>
</dbReference>
<name>A0A1H0JCU1_9HYPH</name>
<dbReference type="InterPro" id="IPR038071">
    <property type="entry name" value="UROD/MetE-like_sf"/>
</dbReference>
<accession>A0A1H0JCU1</accession>
<dbReference type="GO" id="GO:0032259">
    <property type="term" value="P:methylation"/>
    <property type="evidence" value="ECO:0007669"/>
    <property type="project" value="UniProtKB-KW"/>
</dbReference>